<accession>O41150</accession>
<sequence>MILDVVESMLCHVSKTHIWMLPNTTDGGFHLSREHLNEGAFPRTVFAHHTDPGVQRYLGIHVVKD</sequence>
<reference evidence="1 2" key="6">
    <citation type="journal article" date="1999" name="Virology">
        <title>Chlorella virus PBCV-1 encodes a functional homospermidine synthase.</title>
        <authorList>
            <person name="Kaiser A."/>
            <person name="Vollmert M."/>
            <person name="Tholl D."/>
            <person name="Graves M.V."/>
            <person name="Gurnon J.R."/>
            <person name="Xing W."/>
            <person name="Lisec A.D."/>
            <person name="Nickerson K.W."/>
            <person name="Van Etten J.L."/>
        </authorList>
    </citation>
    <scope>NUCLEOTIDE SEQUENCE [LARGE SCALE GENOMIC DNA]</scope>
</reference>
<reference evidence="1 2" key="3">
    <citation type="journal article" date="1996" name="Virology">
        <title>Analysis of 94 kb of the chlorella virus PBCV-1 330-kb genome: map positions 88 to 182.</title>
        <authorList>
            <person name="Lu Z."/>
            <person name="Li Y."/>
            <person name="Que Q."/>
            <person name="Kutish G.F."/>
            <person name="Rock D.L."/>
            <person name="Van Etten J.L."/>
        </authorList>
    </citation>
    <scope>NUCLEOTIDE SEQUENCE [LARGE SCALE GENOMIC DNA]</scope>
</reference>
<evidence type="ECO:0000313" key="2">
    <source>
        <dbReference type="Proteomes" id="UP000000862"/>
    </source>
</evidence>
<name>O41150_PBCV1</name>
<dbReference type="Proteomes" id="UP000000862">
    <property type="component" value="Segment"/>
</dbReference>
<reference evidence="1 2" key="5">
    <citation type="journal article" date="1997" name="Virology">
        <title>Analysis of 74 kb of DNA located at the right end of the 330-kb chlorella virus PBCV-1 genome.</title>
        <authorList>
            <person name="Li Y."/>
            <person name="Lu Z."/>
            <person name="Sun L."/>
            <person name="Ropp S."/>
            <person name="Kutish G.F."/>
            <person name="Rock D.L."/>
            <person name="Van Etten J.L."/>
        </authorList>
    </citation>
    <scope>NUCLEOTIDE SEQUENCE [LARGE SCALE GENOMIC DNA]</scope>
</reference>
<dbReference type="EMBL" id="JF411744">
    <property type="protein sequence ID" value="AAC97045.1"/>
    <property type="molecule type" value="Genomic_DNA"/>
</dbReference>
<dbReference type="KEGG" id="vg:918169"/>
<reference evidence="1 2" key="7">
    <citation type="journal article" date="2000" name="Virology">
        <title>Characterization of a beta-1,3-glucanase encoded by chlorella virus PBCV-1.</title>
        <authorList>
            <person name="Sun L."/>
            <person name="Gurnon J.R."/>
            <person name="Adams B.J."/>
            <person name="Graves M.V."/>
            <person name="Van Etten J.L."/>
        </authorList>
    </citation>
    <scope>NUCLEOTIDE SEQUENCE [LARGE SCALE GENOMIC DNA]</scope>
</reference>
<keyword evidence="2" id="KW-1185">Reference proteome</keyword>
<evidence type="ECO:0000313" key="1">
    <source>
        <dbReference type="EMBL" id="AAC97045.1"/>
    </source>
</evidence>
<reference evidence="1 2" key="4">
    <citation type="journal article" date="1996" name="Virology">
        <title>Analysis of 76 kb of the chlorella virus PBCV-1 330-kb genome: map positions 182 to 258.</title>
        <authorList>
            <person name="Kutish G.F."/>
            <person name="Li Y."/>
            <person name="Lu Z."/>
            <person name="Furuta M."/>
            <person name="Rock D.L."/>
            <person name="Van Etten J.L."/>
        </authorList>
    </citation>
    <scope>NUCLEOTIDE SEQUENCE [LARGE SCALE GENOMIC DNA]</scope>
</reference>
<reference evidence="1 2" key="1">
    <citation type="journal article" date="1995" name="Virology">
        <title>Analysis of 45 kb of DNA located at the left end of the chlorella virus PBCV-1 genome.</title>
        <authorList>
            <person name="Lu Z."/>
            <person name="Li Y."/>
            <person name="Zhang Y."/>
            <person name="Kutish G.F."/>
            <person name="Rock D.L."/>
            <person name="Van Etten J.L."/>
        </authorList>
    </citation>
    <scope>NUCLEOTIDE SEQUENCE [LARGE SCALE GENOMIC DNA]</scope>
</reference>
<organism evidence="1 2">
    <name type="scientific">Paramecium bursaria Chlorella virus 1</name>
    <name type="common">PBCV-1</name>
    <dbReference type="NCBI Taxonomy" id="10506"/>
    <lineage>
        <taxon>Viruses</taxon>
        <taxon>Varidnaviria</taxon>
        <taxon>Bamfordvirae</taxon>
        <taxon>Nucleocytoviricota</taxon>
        <taxon>Megaviricetes</taxon>
        <taxon>Algavirales</taxon>
        <taxon>Phycodnaviridae</taxon>
        <taxon>Chlorovirus</taxon>
        <taxon>Chlorovirus vanettense</taxon>
    </lineage>
</organism>
<reference evidence="1 2" key="2">
    <citation type="journal article" date="1995" name="Virology">
        <title>Analysis of 43 kb of the Chlorella virus PBCV-1 330-kb genome: map positions 45 to 88.</title>
        <authorList>
            <person name="Li Y."/>
            <person name="Lu Z."/>
            <person name="Burbank D.E."/>
            <person name="Kutish G.F."/>
            <person name="Rock D.L."/>
            <person name="Van Etten J.L."/>
        </authorList>
    </citation>
    <scope>NUCLEOTIDE SEQUENCE [LARGE SCALE GENOMIC DNA]</scope>
</reference>
<proteinExistence type="predicted"/>
<dbReference type="RefSeq" id="NP_049024.1">
    <property type="nucleotide sequence ID" value="NC_000852.5"/>
</dbReference>
<dbReference type="PIR" id="T18170">
    <property type="entry name" value="T18170"/>
</dbReference>
<organismHost>
    <name type="scientific">Chlorella</name>
    <dbReference type="NCBI Taxonomy" id="3071"/>
</organismHost>
<reference evidence="1 2" key="8">
    <citation type="journal article" date="2010" name="J. Virol.">
        <title>Microarray analysis of Paramecium bursaria chlorella virus 1 transcription.</title>
        <authorList>
            <person name="Yanai-Balser G.M."/>
            <person name="Duncan G.A."/>
            <person name="Eudy J.D."/>
            <person name="Wang D."/>
            <person name="Li X."/>
            <person name="Agarkova I.V."/>
            <person name="Dunigan D.D."/>
            <person name="Van Etten J.L."/>
        </authorList>
    </citation>
    <scope>NUCLEOTIDE SEQUENCE [LARGE SCALE GENOMIC DNA]</scope>
</reference>
<gene>
    <name evidence="1" type="primary">a668R</name>
</gene>
<dbReference type="GeneID" id="918169"/>
<protein>
    <submittedName>
        <fullName evidence="1">Uncharacterized protein</fullName>
    </submittedName>
</protein>